<dbReference type="Proteomes" id="UP000033918">
    <property type="component" value="Unassembled WGS sequence"/>
</dbReference>
<sequence>MIKSFSGNKFLYLIAIFIIFLNILFFIGINNISAAEPPPGGTTYTTPSKSGGLYDPLGGQTITSLIQNLIGFLIKIGAPIVALMVLYGGFLILTAGDKPEQITKGKNTILYAAIGYTIILCSWGVIYIIQQVLGAKLIK</sequence>
<reference evidence="2 3" key="1">
    <citation type="journal article" date="2015" name="Nature">
        <title>rRNA introns, odd ribosomes, and small enigmatic genomes across a large radiation of phyla.</title>
        <authorList>
            <person name="Brown C.T."/>
            <person name="Hug L.A."/>
            <person name="Thomas B.C."/>
            <person name="Sharon I."/>
            <person name="Castelle C.J."/>
            <person name="Singh A."/>
            <person name="Wilkins M.J."/>
            <person name="Williams K.H."/>
            <person name="Banfield J.F."/>
        </authorList>
    </citation>
    <scope>NUCLEOTIDE SEQUENCE [LARGE SCALE GENOMIC DNA]</scope>
</reference>
<accession>A0A0G0UNZ3</accession>
<feature type="transmembrane region" description="Helical" evidence="1">
    <location>
        <begin position="72"/>
        <end position="96"/>
    </location>
</feature>
<dbReference type="Pfam" id="PF18895">
    <property type="entry name" value="T4SS_pilin"/>
    <property type="match status" value="1"/>
</dbReference>
<organism evidence="2 3">
    <name type="scientific">Candidatus Wolfebacteria bacterium GW2011_GWB1_41_12</name>
    <dbReference type="NCBI Taxonomy" id="1619006"/>
    <lineage>
        <taxon>Bacteria</taxon>
        <taxon>Candidatus Wolfeibacteriota</taxon>
    </lineage>
</organism>
<keyword evidence="1" id="KW-1133">Transmembrane helix</keyword>
<comment type="caution">
    <text evidence="2">The sequence shown here is derived from an EMBL/GenBank/DDBJ whole genome shotgun (WGS) entry which is preliminary data.</text>
</comment>
<feature type="transmembrane region" description="Helical" evidence="1">
    <location>
        <begin position="108"/>
        <end position="129"/>
    </location>
</feature>
<dbReference type="InterPro" id="IPR043993">
    <property type="entry name" value="T4SS_pilin"/>
</dbReference>
<gene>
    <name evidence="2" type="ORF">UU38_C0001G0098</name>
</gene>
<evidence type="ECO:0000256" key="1">
    <source>
        <dbReference type="SAM" id="Phobius"/>
    </source>
</evidence>
<proteinExistence type="predicted"/>
<evidence type="ECO:0000313" key="3">
    <source>
        <dbReference type="Proteomes" id="UP000033918"/>
    </source>
</evidence>
<name>A0A0G0UNZ3_9BACT</name>
<keyword evidence="1" id="KW-0472">Membrane</keyword>
<dbReference type="EMBL" id="LCAK01000001">
    <property type="protein sequence ID" value="KKR89196.1"/>
    <property type="molecule type" value="Genomic_DNA"/>
</dbReference>
<dbReference type="AlphaFoldDB" id="A0A0G0UNZ3"/>
<evidence type="ECO:0000313" key="2">
    <source>
        <dbReference type="EMBL" id="KKR89196.1"/>
    </source>
</evidence>
<protein>
    <submittedName>
        <fullName evidence="2">Uncharacterized protein</fullName>
    </submittedName>
</protein>
<feature type="transmembrane region" description="Helical" evidence="1">
    <location>
        <begin position="10"/>
        <end position="29"/>
    </location>
</feature>
<keyword evidence="1" id="KW-0812">Transmembrane</keyword>